<dbReference type="EMBL" id="CP073767">
    <property type="protein sequence ID" value="UWZ58176.1"/>
    <property type="molecule type" value="Genomic_DNA"/>
</dbReference>
<dbReference type="InterPro" id="IPR047718">
    <property type="entry name" value="RsbA-like_anti_sig"/>
</dbReference>
<dbReference type="GO" id="GO:0004674">
    <property type="term" value="F:protein serine/threonine kinase activity"/>
    <property type="evidence" value="ECO:0007669"/>
    <property type="project" value="UniProtKB-KW"/>
</dbReference>
<dbReference type="Proteomes" id="UP001058003">
    <property type="component" value="Chromosome"/>
</dbReference>
<dbReference type="InterPro" id="IPR025847">
    <property type="entry name" value="MEDS_domain"/>
</dbReference>
<dbReference type="InterPro" id="IPR050267">
    <property type="entry name" value="Anti-sigma-factor_SerPK"/>
</dbReference>
<protein>
    <submittedName>
        <fullName evidence="5">Sensor histidine kinase</fullName>
    </submittedName>
</protein>
<dbReference type="AlphaFoldDB" id="A0A9Q9IM39"/>
<dbReference type="Pfam" id="PF14417">
    <property type="entry name" value="MEDS"/>
    <property type="match status" value="1"/>
</dbReference>
<organism evidence="5 6">
    <name type="scientific">Dactylosporangium aurantiacum</name>
    <dbReference type="NCBI Taxonomy" id="35754"/>
    <lineage>
        <taxon>Bacteria</taxon>
        <taxon>Bacillati</taxon>
        <taxon>Actinomycetota</taxon>
        <taxon>Actinomycetes</taxon>
        <taxon>Micromonosporales</taxon>
        <taxon>Micromonosporaceae</taxon>
        <taxon>Dactylosporangium</taxon>
    </lineage>
</organism>
<feature type="region of interest" description="Disordered" evidence="2">
    <location>
        <begin position="156"/>
        <end position="176"/>
    </location>
</feature>
<accession>A0A9Q9IM39</accession>
<sequence>MRTGAAAGHTGYFHEAVRYDSDEHLLAVVVPFLLGGVAAGEPTLVAFGDRNAALVRAALPAGCPVSFLGGGDVYARPAAAIRSYRSLLAGHVAAGAGQIRIVGELLPEHFGAAWDAWSRYESAINHAYDEFPLWSMCAYDERVTPPAVLADVDRTHPRTARPRDRHEPNAGYTPPEEFLLENRPYVTDPIQHGAPAAELLDPSPTRAREAVLAAEGGALPAGRIEELLLAVTEVVSNARVHGQPPVRMRIWTGEGRLVVTVEDRGPGPKDPFTGLLPVTSTTSAGLGLWIAHQYCDHVGLRRGPGGFTIRLTAGPPHTG</sequence>
<dbReference type="InterPro" id="IPR003594">
    <property type="entry name" value="HATPase_dom"/>
</dbReference>
<evidence type="ECO:0000256" key="2">
    <source>
        <dbReference type="SAM" id="MobiDB-lite"/>
    </source>
</evidence>
<dbReference type="Gene3D" id="3.30.565.10">
    <property type="entry name" value="Histidine kinase-like ATPase, C-terminal domain"/>
    <property type="match status" value="1"/>
</dbReference>
<dbReference type="RefSeq" id="WP_033361784.1">
    <property type="nucleotide sequence ID" value="NZ_CP073767.1"/>
</dbReference>
<feature type="domain" description="MEDS" evidence="4">
    <location>
        <begin position="14"/>
        <end position="157"/>
    </location>
</feature>
<evidence type="ECO:0000259" key="3">
    <source>
        <dbReference type="Pfam" id="PF13581"/>
    </source>
</evidence>
<keyword evidence="5" id="KW-0808">Transferase</keyword>
<feature type="compositionally biased region" description="Basic and acidic residues" evidence="2">
    <location>
        <begin position="156"/>
        <end position="168"/>
    </location>
</feature>
<dbReference type="InterPro" id="IPR036890">
    <property type="entry name" value="HATPase_C_sf"/>
</dbReference>
<feature type="domain" description="Histidine kinase/HSP90-like ATPase" evidence="3">
    <location>
        <begin position="212"/>
        <end position="312"/>
    </location>
</feature>
<evidence type="ECO:0000259" key="4">
    <source>
        <dbReference type="Pfam" id="PF14417"/>
    </source>
</evidence>
<keyword evidence="1" id="KW-0723">Serine/threonine-protein kinase</keyword>
<dbReference type="CDD" id="cd16936">
    <property type="entry name" value="HATPase_RsbW-like"/>
    <property type="match status" value="1"/>
</dbReference>
<evidence type="ECO:0000313" key="5">
    <source>
        <dbReference type="EMBL" id="UWZ58176.1"/>
    </source>
</evidence>
<dbReference type="KEGG" id="daur:Daura_19595"/>
<evidence type="ECO:0000256" key="1">
    <source>
        <dbReference type="ARBA" id="ARBA00022527"/>
    </source>
</evidence>
<dbReference type="SUPFAM" id="SSF55874">
    <property type="entry name" value="ATPase domain of HSP90 chaperone/DNA topoisomerase II/histidine kinase"/>
    <property type="match status" value="1"/>
</dbReference>
<proteinExistence type="predicted"/>
<gene>
    <name evidence="5" type="ORF">Daura_19595</name>
</gene>
<evidence type="ECO:0000313" key="6">
    <source>
        <dbReference type="Proteomes" id="UP001058003"/>
    </source>
</evidence>
<dbReference type="PANTHER" id="PTHR35526">
    <property type="entry name" value="ANTI-SIGMA-F FACTOR RSBW-RELATED"/>
    <property type="match status" value="1"/>
</dbReference>
<dbReference type="OrthoDB" id="4088450at2"/>
<reference evidence="5" key="1">
    <citation type="submission" date="2021-04" db="EMBL/GenBank/DDBJ databases">
        <title>Dactylosporangium aurantiacum NRRL B-8018 full assembly.</title>
        <authorList>
            <person name="Hartkoorn R.C."/>
            <person name="Beaudoing E."/>
            <person name="Hot D."/>
        </authorList>
    </citation>
    <scope>NUCLEOTIDE SEQUENCE</scope>
    <source>
        <strain evidence="5">NRRL B-8018</strain>
    </source>
</reference>
<dbReference type="NCBIfam" id="NF041045">
    <property type="entry name" value="RsbA_anti_sig"/>
    <property type="match status" value="1"/>
</dbReference>
<keyword evidence="5" id="KW-0418">Kinase</keyword>
<dbReference type="PANTHER" id="PTHR35526:SF3">
    <property type="entry name" value="ANTI-SIGMA-F FACTOR RSBW"/>
    <property type="match status" value="1"/>
</dbReference>
<name>A0A9Q9IM39_9ACTN</name>
<keyword evidence="6" id="KW-1185">Reference proteome</keyword>
<dbReference type="Pfam" id="PF13581">
    <property type="entry name" value="HATPase_c_2"/>
    <property type="match status" value="1"/>
</dbReference>